<dbReference type="GO" id="GO:0005760">
    <property type="term" value="C:gamma DNA polymerase complex"/>
    <property type="evidence" value="ECO:0007669"/>
    <property type="project" value="InterPro"/>
</dbReference>
<dbReference type="PANTHER" id="PTHR10267:SF0">
    <property type="entry name" value="DNA POLYMERASE SUBUNIT GAMMA-1"/>
    <property type="match status" value="1"/>
</dbReference>
<evidence type="ECO:0000256" key="8">
    <source>
        <dbReference type="ARBA" id="ARBA00022842"/>
    </source>
</evidence>
<dbReference type="OrthoDB" id="5588663at2759"/>
<dbReference type="GO" id="GO:0003887">
    <property type="term" value="F:DNA-directed DNA polymerase activity"/>
    <property type="evidence" value="ECO:0007669"/>
    <property type="project" value="UniProtKB-KW"/>
</dbReference>
<evidence type="ECO:0000256" key="7">
    <source>
        <dbReference type="ARBA" id="ARBA00022705"/>
    </source>
</evidence>
<dbReference type="Proteomes" id="UP000019384">
    <property type="component" value="Unassembled WGS sequence"/>
</dbReference>
<evidence type="ECO:0000256" key="9">
    <source>
        <dbReference type="ARBA" id="ARBA00022932"/>
    </source>
</evidence>
<dbReference type="PANTHER" id="PTHR10267">
    <property type="entry name" value="DNA POLYMERASE SUBUNIT GAMMA-1"/>
    <property type="match status" value="1"/>
</dbReference>
<dbReference type="Gene3D" id="3.30.420.390">
    <property type="match status" value="2"/>
</dbReference>
<dbReference type="InterPro" id="IPR012337">
    <property type="entry name" value="RNaseH-like_sf"/>
</dbReference>
<dbReference type="FunFam" id="1.10.150.20:FF:000035">
    <property type="entry name" value="DNA polymerase gamma, mitochondrial"/>
    <property type="match status" value="1"/>
</dbReference>
<dbReference type="EMBL" id="HG793130">
    <property type="protein sequence ID" value="CDK29414.1"/>
    <property type="molecule type" value="Genomic_DNA"/>
</dbReference>
<evidence type="ECO:0000256" key="5">
    <source>
        <dbReference type="ARBA" id="ARBA00022679"/>
    </source>
</evidence>
<keyword evidence="8" id="KW-0460">Magnesium</keyword>
<dbReference type="EC" id="2.7.7.7" evidence="4"/>
<dbReference type="AlphaFoldDB" id="W6MRR6"/>
<reference evidence="17" key="1">
    <citation type="submission" date="2013-12" db="EMBL/GenBank/DDBJ databases">
        <authorList>
            <person name="Genoscope - CEA"/>
        </authorList>
    </citation>
    <scope>NUCLEOTIDE SEQUENCE</scope>
    <source>
        <strain evidence="17">CBS 1993</strain>
    </source>
</reference>
<evidence type="ECO:0000256" key="3">
    <source>
        <dbReference type="ARBA" id="ARBA00007705"/>
    </source>
</evidence>
<evidence type="ECO:0000256" key="2">
    <source>
        <dbReference type="ARBA" id="ARBA00004173"/>
    </source>
</evidence>
<keyword evidence="7" id="KW-0235">DNA replication</keyword>
<proteinExistence type="inferred from homology"/>
<dbReference type="InterPro" id="IPR002297">
    <property type="entry name" value="DNA-dir_DNA_pol_A_mt"/>
</dbReference>
<evidence type="ECO:0000313" key="18">
    <source>
        <dbReference type="Proteomes" id="UP000019384"/>
    </source>
</evidence>
<dbReference type="Gene3D" id="3.30.70.370">
    <property type="match status" value="1"/>
</dbReference>
<dbReference type="SMART" id="SM00482">
    <property type="entry name" value="POLAc"/>
    <property type="match status" value="1"/>
</dbReference>
<comment type="function">
    <text evidence="14">Involved in the replication of mitochondrial DNA.</text>
</comment>
<dbReference type="GO" id="GO:0032043">
    <property type="term" value="P:mitochondrial DNA catabolic process"/>
    <property type="evidence" value="ECO:0007669"/>
    <property type="project" value="EnsemblFungi"/>
</dbReference>
<keyword evidence="5" id="KW-0808">Transferase</keyword>
<dbReference type="Pfam" id="PF18136">
    <property type="entry name" value="DNApol_Exo"/>
    <property type="match status" value="1"/>
</dbReference>
<evidence type="ECO:0000256" key="11">
    <source>
        <dbReference type="ARBA" id="ARBA00023128"/>
    </source>
</evidence>
<comment type="similarity">
    <text evidence="3">Belongs to the DNA polymerase type-A family.</text>
</comment>
<keyword evidence="6" id="KW-0548">Nucleotidyltransferase</keyword>
<keyword evidence="11" id="KW-0496">Mitochondrion</keyword>
<dbReference type="PROSITE" id="PS00447">
    <property type="entry name" value="DNA_POLYMERASE_A"/>
    <property type="match status" value="1"/>
</dbReference>
<evidence type="ECO:0000256" key="6">
    <source>
        <dbReference type="ARBA" id="ARBA00022695"/>
    </source>
</evidence>
<dbReference type="Gene3D" id="1.10.150.20">
    <property type="entry name" value="5' to 3' exonuclease, C-terminal subdomain"/>
    <property type="match status" value="1"/>
</dbReference>
<evidence type="ECO:0000256" key="15">
    <source>
        <dbReference type="ARBA" id="ARBA00069489"/>
    </source>
</evidence>
<dbReference type="GeneID" id="34522789"/>
<evidence type="ECO:0000313" key="17">
    <source>
        <dbReference type="EMBL" id="CDK29414.1"/>
    </source>
</evidence>
<keyword evidence="10" id="KW-0238">DNA-binding</keyword>
<evidence type="ECO:0000256" key="4">
    <source>
        <dbReference type="ARBA" id="ARBA00012417"/>
    </source>
</evidence>
<dbReference type="GO" id="GO:0008408">
    <property type="term" value="F:3'-5' exonuclease activity"/>
    <property type="evidence" value="ECO:0007669"/>
    <property type="project" value="EnsemblFungi"/>
</dbReference>
<dbReference type="GO" id="GO:0006995">
    <property type="term" value="P:cellular response to nitrogen starvation"/>
    <property type="evidence" value="ECO:0007669"/>
    <property type="project" value="EnsemblFungi"/>
</dbReference>
<feature type="domain" description="DNA-directed DNA polymerase family A palm" evidence="16">
    <location>
        <begin position="677"/>
        <end position="904"/>
    </location>
</feature>
<dbReference type="InterPro" id="IPR043502">
    <property type="entry name" value="DNA/RNA_pol_sf"/>
</dbReference>
<evidence type="ECO:0000256" key="14">
    <source>
        <dbReference type="ARBA" id="ARBA00057053"/>
    </source>
</evidence>
<dbReference type="PRINTS" id="PR00867">
    <property type="entry name" value="DNAPOLG"/>
</dbReference>
<keyword evidence="18" id="KW-1185">Reference proteome</keyword>
<organism evidence="17 18">
    <name type="scientific">Kuraishia capsulata CBS 1993</name>
    <dbReference type="NCBI Taxonomy" id="1382522"/>
    <lineage>
        <taxon>Eukaryota</taxon>
        <taxon>Fungi</taxon>
        <taxon>Dikarya</taxon>
        <taxon>Ascomycota</taxon>
        <taxon>Saccharomycotina</taxon>
        <taxon>Pichiomycetes</taxon>
        <taxon>Pichiales</taxon>
        <taxon>Pichiaceae</taxon>
        <taxon>Kuraishia</taxon>
    </lineage>
</organism>
<dbReference type="SUPFAM" id="SSF56672">
    <property type="entry name" value="DNA/RNA polymerases"/>
    <property type="match status" value="1"/>
</dbReference>
<evidence type="ECO:0000256" key="13">
    <source>
        <dbReference type="ARBA" id="ARBA00049244"/>
    </source>
</evidence>
<dbReference type="RefSeq" id="XP_022461401.1">
    <property type="nucleotide sequence ID" value="XM_022600595.1"/>
</dbReference>
<dbReference type="CDD" id="cd08641">
    <property type="entry name" value="DNA_pol_gammaA"/>
    <property type="match status" value="1"/>
</dbReference>
<dbReference type="STRING" id="1382522.W6MRR6"/>
<reference evidence="17" key="2">
    <citation type="submission" date="2014-02" db="EMBL/GenBank/DDBJ databases">
        <title>Complete DNA sequence of /Kuraishia capsulata/ illustrates novel genomic features among budding yeasts (/Saccharomycotina/).</title>
        <authorList>
            <person name="Morales L."/>
            <person name="Noel B."/>
            <person name="Porcel B."/>
            <person name="Marcet-Houben M."/>
            <person name="Hullo M-F."/>
            <person name="Sacerdot C."/>
            <person name="Tekaia F."/>
            <person name="Leh-Louis V."/>
            <person name="Despons L."/>
            <person name="Khanna V."/>
            <person name="Aury J-M."/>
            <person name="Barbe V."/>
            <person name="Couloux A."/>
            <person name="Labadie K."/>
            <person name="Pelletier E."/>
            <person name="Souciet J-L."/>
            <person name="Boekhout T."/>
            <person name="Gabaldon T."/>
            <person name="Wincker P."/>
            <person name="Dujon B."/>
        </authorList>
    </citation>
    <scope>NUCLEOTIDE SEQUENCE</scope>
    <source>
        <strain evidence="17">CBS 1993</strain>
    </source>
</reference>
<dbReference type="HOGENOM" id="CLU_001524_2_1_1"/>
<dbReference type="InterPro" id="IPR019760">
    <property type="entry name" value="DNA-dir_DNA_pol_A_CS"/>
</dbReference>
<dbReference type="InterPro" id="IPR041336">
    <property type="entry name" value="DNApol_Exo"/>
</dbReference>
<dbReference type="InterPro" id="IPR001098">
    <property type="entry name" value="DNA-dir_DNA_pol_A_palm_dom"/>
</dbReference>
<evidence type="ECO:0000256" key="12">
    <source>
        <dbReference type="ARBA" id="ARBA00031966"/>
    </source>
</evidence>
<protein>
    <recommendedName>
        <fullName evidence="15">DNA polymerase gamma</fullName>
        <ecNumber evidence="4">2.7.7.7</ecNumber>
    </recommendedName>
    <alternativeName>
        <fullName evidence="12">Mitochondrial DNA polymerase catalytic subunit</fullName>
    </alternativeName>
</protein>
<gene>
    <name evidence="17" type="ORF">KUCA_T00005402001</name>
</gene>
<dbReference type="Pfam" id="PF00476">
    <property type="entry name" value="DNA_pol_A"/>
    <property type="match status" value="1"/>
</dbReference>
<comment type="catalytic activity">
    <reaction evidence="13">
        <text>DNA(n) + a 2'-deoxyribonucleoside 5'-triphosphate = DNA(n+1) + diphosphate</text>
        <dbReference type="Rhea" id="RHEA:22508"/>
        <dbReference type="Rhea" id="RHEA-COMP:17339"/>
        <dbReference type="Rhea" id="RHEA-COMP:17340"/>
        <dbReference type="ChEBI" id="CHEBI:33019"/>
        <dbReference type="ChEBI" id="CHEBI:61560"/>
        <dbReference type="ChEBI" id="CHEBI:173112"/>
        <dbReference type="EC" id="2.7.7.7"/>
    </reaction>
</comment>
<sequence>MIHRRCRLTVQLQRRCLATLANEEKPRISPVGIQHLSLGIQEQLFPGRKSQIGSRKNQRLVKLSHLHLDHNGLLGKKAALNTSIDFPLPKLQGSSMDEHFHRLGVHSSQKYVDLTETLMSIGETLPQIPTNWQFKSGWVRYTNSKPPESVPYPLEDSLVFDVEVMYKMTDYPIIATCVSPKAWYGWVSPFLTKESESMDHLIPMNTHSTEKVIVGHNVPYDRARIKDEYNIKASKAFYLDTMALHVAVSGMCSRQRGTWLNYRKKTKKEKEEKDELSLAKIRDEISDSSQLQALMENPSLDMFETGDSLVKDDPWLQTSSMNSLAHVASFYCKLELDKDVRDMFSLEDMDLIRQDFQAAMKYCASDVYATFKVLCKIYPQFRKVSPHPVSFAALRHIGQSFLPTTRKWDDYIETAERLYQENVKKIELNLHKLCEEAVAMRTDPTKPWENDPWLSQLDWTITPPKLTKKGVPYKSQKLPGYPEWYKQLIVKGQLKLTPKSRVSPLLLKLSWEGQPIYWLDQRGWCFLVDMDKAQDYAKKNYTHITLNEEEIDSIPEPLLNSKSFFKVPHNDGPAMRTTNIMAKSFMSHYEKGTLSSQYALAEDLLQMTISCSYWISSRERIKNQFVVYNDGSNTFNFGTDSKMGIILPQVVSMGTITRRAVEKTWLTASNAKKNRLGSELKSMISAPPGYSFVGADVDSEELWIACLVGDSVFKMHGATAIGWMTLEGTKEEGTDLHSKTAKILGISRNEAKIFNYGRIYGAGVKFAKSLLKSFNPTLGEDQASGIAKNLYMSTKGRQDVLKGKKMWYGGSESIVFNRLEQVAEMDVPRTPVLGAGITSALQKNNLKSNTFLPSRINWTIQSSGVDYLHLLLVSMEYLCEVYGIDARLSLTVHDEIRYLVKTEDKYRAALALQISNLWTRAMFCQQMGIDEVPQSCAFFSAVDIDHVLRKEVDLDCITPSHPHAIPHGESLGITKLLDLEEVRQSIESFRDMDLLDIPYTARKPVLESLDKSLDSVSREMMISLQISQEPKQFKALKKTFLNNQDMIRNKEFELEMRKEKLDSEEVLKGKVVDRVKLNFKEITEVVDKP</sequence>
<dbReference type="SUPFAM" id="SSF53098">
    <property type="entry name" value="Ribonuclease H-like"/>
    <property type="match status" value="1"/>
</dbReference>
<name>W6MRR6_9ASCO</name>
<dbReference type="InterPro" id="IPR047580">
    <property type="entry name" value="POLG_palm_dom"/>
</dbReference>
<dbReference type="GO" id="GO:0003677">
    <property type="term" value="F:DNA binding"/>
    <property type="evidence" value="ECO:0007669"/>
    <property type="project" value="UniProtKB-KW"/>
</dbReference>
<accession>W6MRR6</accession>
<evidence type="ECO:0000259" key="16">
    <source>
        <dbReference type="SMART" id="SM00482"/>
    </source>
</evidence>
<evidence type="ECO:0000256" key="10">
    <source>
        <dbReference type="ARBA" id="ARBA00023125"/>
    </source>
</evidence>
<comment type="subcellular location">
    <subcellularLocation>
        <location evidence="2">Mitochondrion</location>
    </subcellularLocation>
</comment>
<dbReference type="GO" id="GO:0006264">
    <property type="term" value="P:mitochondrial DNA replication"/>
    <property type="evidence" value="ECO:0007669"/>
    <property type="project" value="EnsemblFungi"/>
</dbReference>
<comment type="cofactor">
    <cofactor evidence="1">
        <name>Mg(2+)</name>
        <dbReference type="ChEBI" id="CHEBI:18420"/>
    </cofactor>
</comment>
<evidence type="ECO:0000256" key="1">
    <source>
        <dbReference type="ARBA" id="ARBA00001946"/>
    </source>
</evidence>
<keyword evidence="9" id="KW-0239">DNA-directed DNA polymerase</keyword>